<organism evidence="1 2">
    <name type="scientific">Weissella oryzae (strain DSM 25784 / JCM 18191 / LMG 30913 / SG25)</name>
    <dbReference type="NCBI Taxonomy" id="1329250"/>
    <lineage>
        <taxon>Bacteria</taxon>
        <taxon>Bacillati</taxon>
        <taxon>Bacillota</taxon>
        <taxon>Bacilli</taxon>
        <taxon>Lactobacillales</taxon>
        <taxon>Lactobacillaceae</taxon>
        <taxon>Weissella</taxon>
    </lineage>
</organism>
<dbReference type="STRING" id="1329250.WOSG25_110050"/>
<keyword evidence="2" id="KW-1185">Reference proteome</keyword>
<dbReference type="EMBL" id="DF820494">
    <property type="protein sequence ID" value="GAK31527.1"/>
    <property type="molecule type" value="Genomic_DNA"/>
</dbReference>
<sequence>MNLYYTLPQELAKEVKQWVEQMGPNNYLDIKQIKAMPEVIRSWWKEEGISASESDTRLVTLLALLNDSFVLIEG</sequence>
<reference evidence="2" key="1">
    <citation type="journal article" date="2014" name="Genome Announc.">
        <title>Draft genome sequence of Weissella oryzae SG25T, isolated from fermented rice grains.</title>
        <authorList>
            <person name="Tanizawa Y."/>
            <person name="Fujisawa T."/>
            <person name="Mochizuki T."/>
            <person name="Kaminuma E."/>
            <person name="Suzuki Y."/>
            <person name="Nakamura Y."/>
            <person name="Tohno M."/>
        </authorList>
    </citation>
    <scope>NUCLEOTIDE SEQUENCE [LARGE SCALE GENOMIC DNA]</scope>
    <source>
        <strain evidence="2">DSM 25784 / JCM 18191 / LMG 30913 / SG25</strain>
    </source>
</reference>
<proteinExistence type="predicted"/>
<name>A0A069CVV7_WEIOS</name>
<evidence type="ECO:0000313" key="1">
    <source>
        <dbReference type="EMBL" id="GAK31527.1"/>
    </source>
</evidence>
<dbReference type="RefSeq" id="WP_027699492.1">
    <property type="nucleotide sequence ID" value="NZ_DF820494.1"/>
</dbReference>
<protein>
    <submittedName>
        <fullName evidence="1">Uncharacterized protein</fullName>
    </submittedName>
</protein>
<gene>
    <name evidence="1" type="ORF">WOSG25_110050</name>
</gene>
<dbReference type="Proteomes" id="UP000030643">
    <property type="component" value="Unassembled WGS sequence"/>
</dbReference>
<accession>A0A069CVV7</accession>
<dbReference type="AlphaFoldDB" id="A0A069CVV7"/>
<evidence type="ECO:0000313" key="2">
    <source>
        <dbReference type="Proteomes" id="UP000030643"/>
    </source>
</evidence>